<gene>
    <name evidence="3" type="ordered locus">WEN_02380</name>
</gene>
<evidence type="ECO:0000256" key="1">
    <source>
        <dbReference type="SAM" id="MobiDB-lite"/>
    </source>
</evidence>
<proteinExistence type="predicted"/>
<keyword evidence="2" id="KW-0732">Signal</keyword>
<evidence type="ECO:0000256" key="2">
    <source>
        <dbReference type="SAM" id="SignalP"/>
    </source>
</evidence>
<keyword evidence="4" id="KW-1185">Reference proteome</keyword>
<dbReference type="Proteomes" id="UP000009005">
    <property type="component" value="Chromosome"/>
</dbReference>
<reference evidence="3 4" key="1">
    <citation type="journal article" date="2012" name="J. Bacteriol.">
        <title>Complete genome sequence of Mycoplasma wenyonii strain Massachusetts.</title>
        <authorList>
            <person name="Dos Santos A.P."/>
            <person name="Guimaraes A.M."/>
            <person name="do Nascimento N.C."/>
            <person name="Sanmiguel P.J."/>
            <person name="Messick J.B."/>
        </authorList>
    </citation>
    <scope>NUCLEOTIDE SEQUENCE [LARGE SCALE GENOMIC DNA]</scope>
    <source>
        <strain evidence="3 4">Massachusetts</strain>
    </source>
</reference>
<dbReference type="AlphaFoldDB" id="I6Z6R4"/>
<feature type="chain" id="PRO_5003706917" evidence="2">
    <location>
        <begin position="24"/>
        <end position="309"/>
    </location>
</feature>
<feature type="region of interest" description="Disordered" evidence="1">
    <location>
        <begin position="48"/>
        <end position="101"/>
    </location>
</feature>
<accession>I6Z6R4</accession>
<name>I6Z6R4_MYCWM</name>
<feature type="signal peptide" evidence="2">
    <location>
        <begin position="1"/>
        <end position="23"/>
    </location>
</feature>
<feature type="compositionally biased region" description="Polar residues" evidence="1">
    <location>
        <begin position="48"/>
        <end position="80"/>
    </location>
</feature>
<dbReference type="HOGENOM" id="CLU_899612_0_0_14"/>
<feature type="compositionally biased region" description="Basic and acidic residues" evidence="1">
    <location>
        <begin position="87"/>
        <end position="101"/>
    </location>
</feature>
<sequence length="309" mass="34899">MFKAYLLSAFVGFASLSPLSVFVLPSKDSGNNKGGSAVSSSGLRVNFQDTSSSSVKPNNSVTNPSATSRSTAMTLQTQIAQPPSTSEKTKTPKTPEQEVKPKLPLSSSDLQQWLETISPLFKNGAKDKSVKIIARWNSSYFVILEWEPKLQIFRLLSEDYGVYSNYAGYFTIAKKNAKASEIQETIKKESVNNKNCKNLDGFWYQNWHTWWKFSRWIRSFETGTDGNAIASCSKDPVTFLNVEGIIPTFASEKNWNWRSRRILNNTSVVWDHVNKKFVNLQDGSASDPSIVNNYEDWKRLFDIKETTAR</sequence>
<dbReference type="STRING" id="1197325.WEN_02380"/>
<evidence type="ECO:0000313" key="3">
    <source>
        <dbReference type="EMBL" id="AFN65263.1"/>
    </source>
</evidence>
<dbReference type="OrthoDB" id="399422at2"/>
<dbReference type="PATRIC" id="fig|1197325.3.peg.512"/>
<dbReference type="EMBL" id="CP003703">
    <property type="protein sequence ID" value="AFN65263.1"/>
    <property type="molecule type" value="Genomic_DNA"/>
</dbReference>
<dbReference type="RefSeq" id="WP_014849973.1">
    <property type="nucleotide sequence ID" value="NC_018149.1"/>
</dbReference>
<organism evidence="3 4">
    <name type="scientific">Mycoplasma wenyonii (strain Massachusetts)</name>
    <name type="common">Eperythrozoon wenyonii</name>
    <dbReference type="NCBI Taxonomy" id="1197325"/>
    <lineage>
        <taxon>Bacteria</taxon>
        <taxon>Bacillati</taxon>
        <taxon>Mycoplasmatota</taxon>
        <taxon>Mollicutes</taxon>
        <taxon>Mycoplasmataceae</taxon>
        <taxon>Mycoplasma</taxon>
    </lineage>
</organism>
<evidence type="ECO:0000313" key="4">
    <source>
        <dbReference type="Proteomes" id="UP000009005"/>
    </source>
</evidence>
<dbReference type="KEGG" id="mwe:WEN_02380"/>
<protein>
    <submittedName>
        <fullName evidence="3">Uncharacterized protein</fullName>
    </submittedName>
</protein>